<protein>
    <submittedName>
        <fullName evidence="2">Uncharacterized protein</fullName>
    </submittedName>
</protein>
<proteinExistence type="predicted"/>
<evidence type="ECO:0000313" key="2">
    <source>
        <dbReference type="EMBL" id="SDC69166.1"/>
    </source>
</evidence>
<feature type="transmembrane region" description="Helical" evidence="1">
    <location>
        <begin position="12"/>
        <end position="35"/>
    </location>
</feature>
<dbReference type="EMBL" id="FMZA01000013">
    <property type="protein sequence ID" value="SDC69166.1"/>
    <property type="molecule type" value="Genomic_DNA"/>
</dbReference>
<evidence type="ECO:0000256" key="1">
    <source>
        <dbReference type="SAM" id="Phobius"/>
    </source>
</evidence>
<organism evidence="2 3">
    <name type="scientific">Melghirimyces thermohalophilus</name>
    <dbReference type="NCBI Taxonomy" id="1236220"/>
    <lineage>
        <taxon>Bacteria</taxon>
        <taxon>Bacillati</taxon>
        <taxon>Bacillota</taxon>
        <taxon>Bacilli</taxon>
        <taxon>Bacillales</taxon>
        <taxon>Thermoactinomycetaceae</taxon>
        <taxon>Melghirimyces</taxon>
    </lineage>
</organism>
<dbReference type="RefSeq" id="WP_091570834.1">
    <property type="nucleotide sequence ID" value="NZ_FMZA01000013.1"/>
</dbReference>
<accession>A0A1G6NPF0</accession>
<evidence type="ECO:0000313" key="3">
    <source>
        <dbReference type="Proteomes" id="UP000199387"/>
    </source>
</evidence>
<sequence length="68" mass="7790">MQPDWMNQLIIPLGAELAVFIIKALIVAFVATWLLNKYVKPFFPKQREAVSTEQSVEESNTQEQHTNS</sequence>
<keyword evidence="3" id="KW-1185">Reference proteome</keyword>
<keyword evidence="1" id="KW-1133">Transmembrane helix</keyword>
<name>A0A1G6NPF0_9BACL</name>
<reference evidence="2 3" key="1">
    <citation type="submission" date="2016-10" db="EMBL/GenBank/DDBJ databases">
        <authorList>
            <person name="de Groot N.N."/>
        </authorList>
    </citation>
    <scope>NUCLEOTIDE SEQUENCE [LARGE SCALE GENOMIC DNA]</scope>
    <source>
        <strain evidence="2 3">DSM 45514</strain>
    </source>
</reference>
<keyword evidence="1" id="KW-0812">Transmembrane</keyword>
<dbReference type="OrthoDB" id="2991607at2"/>
<keyword evidence="1" id="KW-0472">Membrane</keyword>
<dbReference type="AlphaFoldDB" id="A0A1G6NPF0"/>
<gene>
    <name evidence="2" type="ORF">SAMN04488112_11393</name>
</gene>
<dbReference type="Proteomes" id="UP000199387">
    <property type="component" value="Unassembled WGS sequence"/>
</dbReference>